<dbReference type="RefSeq" id="WP_136953803.1">
    <property type="nucleotide sequence ID" value="NZ_CP039712.1"/>
</dbReference>
<protein>
    <submittedName>
        <fullName evidence="1">Kinase/pyrophosphorylase</fullName>
    </submittedName>
</protein>
<dbReference type="AlphaFoldDB" id="A0A4D7CX65"/>
<dbReference type="PANTHER" id="PTHR31756:SF3">
    <property type="entry name" value="PYRUVATE, PHOSPHATE DIKINASE REGULATORY PROTEIN 1, CHLOROPLASTIC"/>
    <property type="match status" value="1"/>
</dbReference>
<dbReference type="Proteomes" id="UP000298615">
    <property type="component" value="Chromosome"/>
</dbReference>
<dbReference type="GO" id="GO:0016301">
    <property type="term" value="F:kinase activity"/>
    <property type="evidence" value="ECO:0007669"/>
    <property type="project" value="UniProtKB-KW"/>
</dbReference>
<evidence type="ECO:0000313" key="1">
    <source>
        <dbReference type="EMBL" id="QCI86981.1"/>
    </source>
</evidence>
<proteinExistence type="predicted"/>
<keyword evidence="2" id="KW-1185">Reference proteome</keyword>
<keyword evidence="1" id="KW-0418">Kinase</keyword>
<dbReference type="KEGG" id="vao:FA707_08375"/>
<organism evidence="1 2">
    <name type="scientific">Vagococcus zengguangii</name>
    <dbReference type="NCBI Taxonomy" id="2571750"/>
    <lineage>
        <taxon>Bacteria</taxon>
        <taxon>Bacillati</taxon>
        <taxon>Bacillota</taxon>
        <taxon>Bacilli</taxon>
        <taxon>Lactobacillales</taxon>
        <taxon>Enterococcaceae</taxon>
        <taxon>Vagococcus</taxon>
    </lineage>
</organism>
<dbReference type="PANTHER" id="PTHR31756">
    <property type="entry name" value="PYRUVATE, PHOSPHATE DIKINASE REGULATORY PROTEIN 1, CHLOROPLASTIC"/>
    <property type="match status" value="1"/>
</dbReference>
<dbReference type="EMBL" id="CP039712">
    <property type="protein sequence ID" value="QCI86981.1"/>
    <property type="molecule type" value="Genomic_DNA"/>
</dbReference>
<dbReference type="Pfam" id="PF03618">
    <property type="entry name" value="Kinase-PPPase"/>
    <property type="match status" value="1"/>
</dbReference>
<dbReference type="InterPro" id="IPR005177">
    <property type="entry name" value="Kinase-pyrophosphorylase"/>
</dbReference>
<dbReference type="OrthoDB" id="9782201at2"/>
<dbReference type="NCBIfam" id="NF003742">
    <property type="entry name" value="PRK05339.1"/>
    <property type="match status" value="1"/>
</dbReference>
<reference evidence="1 2" key="1">
    <citation type="submission" date="2019-04" db="EMBL/GenBank/DDBJ databases">
        <title>Vagococcus sp. nov., isolated from faeces of yaks (Bos grunniens).</title>
        <authorList>
            <person name="Ge Y."/>
        </authorList>
    </citation>
    <scope>NUCLEOTIDE SEQUENCE [LARGE SCALE GENOMIC DNA]</scope>
    <source>
        <strain evidence="1 2">MN-17</strain>
    </source>
</reference>
<accession>A0A4D7CX65</accession>
<evidence type="ECO:0000313" key="2">
    <source>
        <dbReference type="Proteomes" id="UP000298615"/>
    </source>
</evidence>
<keyword evidence="1" id="KW-0808">Transferase</keyword>
<sequence length="269" mass="29899">MKKVLVYIISDSVGESAQTIVSAVESQFYQSIELEVRRFAFVTNEDDLKFALRGALNNKAIVVATLVNHELLASAQSFAKRTGLGFVDLMSPLTQLITSQTGIESREEPGARYTMPEQKLASVAAIEFAEKYDDGKDPKGFEKADILILGISRSAKTPLSMYLAVKSYKVANLPLMPEVALPEELFNIPKEKIFGLIAKPESILEVRKARLEYLGLNEDSSYASMERIEAELRYAYEVYETVGAQLISSDKRSIEEVAAEIEEKIKGRS</sequence>
<gene>
    <name evidence="1" type="ORF">FA707_08375</name>
</gene>
<dbReference type="GO" id="GO:0005524">
    <property type="term" value="F:ATP binding"/>
    <property type="evidence" value="ECO:0007669"/>
    <property type="project" value="InterPro"/>
</dbReference>
<name>A0A4D7CX65_9ENTE</name>